<evidence type="ECO:0000256" key="5">
    <source>
        <dbReference type="ARBA" id="ARBA00012483"/>
    </source>
</evidence>
<evidence type="ECO:0000259" key="14">
    <source>
        <dbReference type="PROSITE" id="PS50089"/>
    </source>
</evidence>
<dbReference type="PROSITE" id="PS50119">
    <property type="entry name" value="ZF_BBOX"/>
    <property type="match status" value="4"/>
</dbReference>
<keyword evidence="11 13" id="KW-0175">Coiled coil</keyword>
<feature type="coiled-coil region" evidence="13">
    <location>
        <begin position="756"/>
        <end position="794"/>
    </location>
</feature>
<dbReference type="PROSITE" id="PS00518">
    <property type="entry name" value="ZF_RING_1"/>
    <property type="match status" value="3"/>
</dbReference>
<feature type="domain" description="RING-type" evidence="14">
    <location>
        <begin position="1035"/>
        <end position="1080"/>
    </location>
</feature>
<feature type="domain" description="B30.2/SPRY" evidence="16">
    <location>
        <begin position="1293"/>
        <end position="1510"/>
    </location>
</feature>
<comment type="similarity">
    <text evidence="4">Belongs to the TRIM/RBCC family.</text>
</comment>
<dbReference type="FunFam" id="3.30.160.60:FF:000386">
    <property type="entry name" value="Tripartite motif-containing 5 (Predicted)"/>
    <property type="match status" value="3"/>
</dbReference>
<feature type="non-terminal residue" evidence="17">
    <location>
        <position position="2000"/>
    </location>
</feature>
<dbReference type="PROSITE" id="PS50188">
    <property type="entry name" value="B302_SPRY"/>
    <property type="match status" value="4"/>
</dbReference>
<dbReference type="SMART" id="SM00589">
    <property type="entry name" value="PRY"/>
    <property type="match status" value="1"/>
</dbReference>
<sequence>VLYTENPLEARAGQAGVRRGTTMTSAVLVDIQEEVTCPICLELLTEPLSIDCGHSFCQACITANNKESAVNQEGVSNCPVCQTTYQPGNLRPNRHLANIAERLREVVLGSGKQLMAILCEHHGEKLQLFCKEDGKVICWLCERSQEHRGHQTFLMEEVAQEYQEKFQESLKKLKQEQQEAEKLNTVIREKRVSWKNQVEPERHRIQKEFSKLRSILDKEEQRQLKKLEEEERKGLSIIERAEDELVQQSLSLEELVSDLERRCQGSTMELLQDVSDVTKRSEGWTLKRPEALPTKLKTGFRAPDLKKMLRVFRELTDVQSYWVDVTLNPHTATLNLVLSKNRRQVRYVGGELSGSPLEEHYECSVLGSQHFSSGKHYWEVDVAKKTDWILGVCSHSVGPFSFSQFAHNRNVYSRYQPQSGYWVIGLHHKHEYRAYEDSSTSLLLSMTVPPRRVGVFLDYEAGTVSFYNVTNNGFPIYTFSKYYFPTSLCPYFNPCNCVVPMTLPLDCLPKIQHIGQHKFIHAVLIPSSFNFPNCSGVFINKKNIRSQDRKNSEEVCYGFKKADEVTEGGDLFHLPGAFDRTSEFGFFCQTCITGNKEAKMNPGRENSCPVCGDRYSFGDLWPNHHLANLVENLRELSLNVSQEEELKRDLCEHHGEKLLLFCKEDRKVICWLCERSKEHCGHHTFLMEEVVKECQEKLQAALKRLRKEQEVAEKLEADIKEEKISWKCQIQKERQRIRTEFNQLRSILDCEEQRELQKLEEEEKKTLANLAESEAELVQQSQLLKELISDLERRTEWSEKELLQDMSGIIKWSEIWTLKKPKIVSKKLKTVFRAPDLSGMLDVFRVDITLNPVNLNLNLDLSEDQRQVIPVPIWPMKHHNYGIVSSQHFFSGKHYWEIDVSKKTAWILGVYSGTCSQSVQFGVRQNTHHPNVYSRYRPRFGYWVIGLQNQSEYSAFEDSATSDPKILTLSVAVPPCHVGVFLDYEGGLVSFFNVTNHGSLIYKFSKCRFSQAAYPYLNPWDCPEVLVNIQEEVTCPICLELLTEPLSLECGHSFCQACITANNKESVANQKKQSSCPVCRISYEPGALRPNWHLANIAEQLREVKLSPKEKQKSNLCARHGEKLLLFCKQDGKVICWLCERSQEHRGHQTFLVEEIAQEYEVGGKMGQKMEVGGKKLQEVLERMTKKQEEAEELETDFRKEGTSWKNQVENEIQSIQAKFKQLRSFLDSEEKNLLQKLKKEEGGIHQNLVEAENELVQQSHMLRDLISDLKHRLQGSAVEMLQKPNIFPMKIRKGLQMPGILSTLMQLSNVNIILDHHSNKNEVEISADGRQVRCVLSWYQSNAFLIGNWEDFAVHGSKNIVSGKHYWEVDVSKKRSWILGVCDRQKHTFSKKFIFRKDDIMSNKYAYSIYQPKNGYWVIGLLNRFEYNAFEDSSTSEPNILTLFMDVPLHRVGVFLDYEAGTVSFYNISNCGFLIYKFSSCSFSARTFPYLNPLNCNAPMTLIARSQGTAMASKILENIQEEVTCPICLGLLQEPLSLECGHSFCQACITANKKEAVAQQEEQSSCPVCRISYEPGQLRPNRHLGNIAEQLREVKLRPEEEHMKQLCARHGEKLLLFCKQDGKIVCWLCERSQEHRGHQTFLMEEIAQEYETKLQETLQQMRTKLQKARKLEAAVKERTTSWKSQIQNEKQGIQAEFAKLKDLLDSAELKELQKLNNEEVIVLHKLAMDENELTEQSKLIEILISDLKHRLQGSDMEKLQDVNDIIERCCKLTLKQPKTFPKERRRVFQATELKGMLQGLNVDVILNHTISNSNVAISGNKREVRSLYNSYPNRDHVNYSYEDYAVMGSSFFTNGKHYWEVDVSKKSAWILGVCGESHTANAQKFSTKMDRLVPNRNFYYKLQPQYFMWVIGLRNQSVYEAFENTYWGEPRIVSLSVTVPPNRIGVFLDYEAGIVSFYNITNHASRIYEYSECFFPKRVLPYFNPLNCPVPMIICKPSS</sequence>
<dbReference type="CDD" id="cd15823">
    <property type="entry name" value="SPRY_PRY_TRIM6"/>
    <property type="match status" value="1"/>
</dbReference>
<dbReference type="InterPro" id="IPR006574">
    <property type="entry name" value="PRY"/>
</dbReference>
<evidence type="ECO:0000256" key="4">
    <source>
        <dbReference type="ARBA" id="ARBA00008518"/>
    </source>
</evidence>
<accession>A0A8J6DW14</accession>
<dbReference type="FunFam" id="2.60.120.920:FF:000023">
    <property type="entry name" value="Tripartite motif-containing 5 (Predicted)"/>
    <property type="match status" value="1"/>
</dbReference>
<feature type="domain" description="B box-type" evidence="15">
    <location>
        <begin position="114"/>
        <end position="155"/>
    </location>
</feature>
<keyword evidence="18" id="KW-1185">Reference proteome</keyword>
<feature type="domain" description="B box-type" evidence="15">
    <location>
        <begin position="646"/>
        <end position="693"/>
    </location>
</feature>
<keyword evidence="6" id="KW-0963">Cytoplasm</keyword>
<evidence type="ECO:0000256" key="11">
    <source>
        <dbReference type="ARBA" id="ARBA00023054"/>
    </source>
</evidence>
<dbReference type="SUPFAM" id="SSF49899">
    <property type="entry name" value="Concanavalin A-like lectins/glucanases"/>
    <property type="match status" value="4"/>
</dbReference>
<evidence type="ECO:0000259" key="15">
    <source>
        <dbReference type="PROSITE" id="PS50119"/>
    </source>
</evidence>
<dbReference type="Pfam" id="PF13445">
    <property type="entry name" value="zf-RING_UBOX"/>
    <property type="match status" value="2"/>
</dbReference>
<dbReference type="SUPFAM" id="SSF57845">
    <property type="entry name" value="B-box zinc-binding domain"/>
    <property type="match status" value="4"/>
</dbReference>
<dbReference type="InterPro" id="IPR043136">
    <property type="entry name" value="B30.2/SPRY_sf"/>
</dbReference>
<dbReference type="CDD" id="cd19761">
    <property type="entry name" value="Bbox2_TRIM5-like"/>
    <property type="match status" value="4"/>
</dbReference>
<dbReference type="OrthoDB" id="6105938at2759"/>
<dbReference type="InterPro" id="IPR035828">
    <property type="entry name" value="PRY/SPRY_TRIM6"/>
</dbReference>
<dbReference type="InterPro" id="IPR027370">
    <property type="entry name" value="Znf-RING_euk"/>
</dbReference>
<dbReference type="Pfam" id="PF15227">
    <property type="entry name" value="zf-C3HC4_4"/>
    <property type="match status" value="1"/>
</dbReference>
<dbReference type="SMART" id="SM00184">
    <property type="entry name" value="RING"/>
    <property type="match status" value="4"/>
</dbReference>
<dbReference type="SUPFAM" id="SSF57850">
    <property type="entry name" value="RING/U-box"/>
    <property type="match status" value="4"/>
</dbReference>
<evidence type="ECO:0000256" key="8">
    <source>
        <dbReference type="ARBA" id="ARBA00022771"/>
    </source>
</evidence>
<organism evidence="17 18">
    <name type="scientific">Galemys pyrenaicus</name>
    <name type="common">Iberian desman</name>
    <name type="synonym">Pyrenean desman</name>
    <dbReference type="NCBI Taxonomy" id="202257"/>
    <lineage>
        <taxon>Eukaryota</taxon>
        <taxon>Metazoa</taxon>
        <taxon>Chordata</taxon>
        <taxon>Craniata</taxon>
        <taxon>Vertebrata</taxon>
        <taxon>Euteleostomi</taxon>
        <taxon>Mammalia</taxon>
        <taxon>Eutheria</taxon>
        <taxon>Laurasiatheria</taxon>
        <taxon>Eulipotyphla</taxon>
        <taxon>Talpidae</taxon>
        <taxon>Galemys</taxon>
    </lineage>
</organism>
<dbReference type="InterPro" id="IPR017907">
    <property type="entry name" value="Znf_RING_CS"/>
</dbReference>
<feature type="domain" description="RING-type" evidence="14">
    <location>
        <begin position="1526"/>
        <end position="1571"/>
    </location>
</feature>
<dbReference type="GO" id="GO:0061630">
    <property type="term" value="F:ubiquitin protein ligase activity"/>
    <property type="evidence" value="ECO:0007669"/>
    <property type="project" value="UniProtKB-EC"/>
</dbReference>
<gene>
    <name evidence="17" type="ORF">J0S82_010106</name>
</gene>
<feature type="coiled-coil region" evidence="13">
    <location>
        <begin position="691"/>
        <end position="725"/>
    </location>
</feature>
<reference evidence="17" key="1">
    <citation type="journal article" date="2021" name="Evol. Appl.">
        <title>The genome of the Pyrenean desman and the effects of bottlenecks and inbreeding on the genomic landscape of an endangered species.</title>
        <authorList>
            <person name="Escoda L."/>
            <person name="Castresana J."/>
        </authorList>
    </citation>
    <scope>NUCLEOTIDE SEQUENCE</scope>
    <source>
        <strain evidence="17">IBE-C5619</strain>
    </source>
</reference>
<evidence type="ECO:0000256" key="12">
    <source>
        <dbReference type="PROSITE-ProRule" id="PRU00024"/>
    </source>
</evidence>
<dbReference type="InterPro" id="IPR000315">
    <property type="entry name" value="Znf_B-box"/>
</dbReference>
<dbReference type="GO" id="GO:0005737">
    <property type="term" value="C:cytoplasm"/>
    <property type="evidence" value="ECO:0007669"/>
    <property type="project" value="UniProtKB-SubCell"/>
</dbReference>
<feature type="domain" description="B box-type" evidence="15">
    <location>
        <begin position="1112"/>
        <end position="1153"/>
    </location>
</feature>
<comment type="subcellular location">
    <subcellularLocation>
        <location evidence="2">Cytoplasm</location>
    </subcellularLocation>
</comment>
<keyword evidence="10" id="KW-0862">Zinc</keyword>
<dbReference type="GO" id="GO:0008270">
    <property type="term" value="F:zinc ion binding"/>
    <property type="evidence" value="ECO:0007669"/>
    <property type="project" value="UniProtKB-KW"/>
</dbReference>
<feature type="domain" description="B box-type" evidence="15">
    <location>
        <begin position="1603"/>
        <end position="1644"/>
    </location>
</feature>
<name>A0A8J6DW14_GALPY</name>
<dbReference type="InterPro" id="IPR013320">
    <property type="entry name" value="ConA-like_dom_sf"/>
</dbReference>
<protein>
    <recommendedName>
        <fullName evidence="5">RING-type E3 ubiquitin transferase</fullName>
        <ecNumber evidence="5">2.3.2.27</ecNumber>
    </recommendedName>
</protein>
<evidence type="ECO:0000256" key="2">
    <source>
        <dbReference type="ARBA" id="ARBA00004496"/>
    </source>
</evidence>
<dbReference type="InterPro" id="IPR050143">
    <property type="entry name" value="TRIM/RBCC"/>
</dbReference>
<dbReference type="InterPro" id="IPR001870">
    <property type="entry name" value="B30.2/SPRY"/>
</dbReference>
<dbReference type="SMART" id="SM00449">
    <property type="entry name" value="SPRY"/>
    <property type="match status" value="4"/>
</dbReference>
<dbReference type="PROSITE" id="PS50089">
    <property type="entry name" value="ZF_RING_2"/>
    <property type="match status" value="3"/>
</dbReference>
<evidence type="ECO:0000256" key="1">
    <source>
        <dbReference type="ARBA" id="ARBA00000900"/>
    </source>
</evidence>
<evidence type="ECO:0000256" key="9">
    <source>
        <dbReference type="ARBA" id="ARBA00022786"/>
    </source>
</evidence>
<dbReference type="InterPro" id="IPR003879">
    <property type="entry name" value="Butyrophylin_SPRY"/>
</dbReference>
<evidence type="ECO:0000313" key="18">
    <source>
        <dbReference type="Proteomes" id="UP000700334"/>
    </source>
</evidence>
<feature type="coiled-coil region" evidence="13">
    <location>
        <begin position="159"/>
        <end position="262"/>
    </location>
</feature>
<feature type="coiled-coil region" evidence="13">
    <location>
        <begin position="1648"/>
        <end position="1711"/>
    </location>
</feature>
<dbReference type="Gene3D" id="3.30.160.60">
    <property type="entry name" value="Classic Zinc Finger"/>
    <property type="match status" value="4"/>
</dbReference>
<feature type="domain" description="RING-type" evidence="14">
    <location>
        <begin position="37"/>
        <end position="82"/>
    </location>
</feature>
<evidence type="ECO:0000313" key="17">
    <source>
        <dbReference type="EMBL" id="KAG8522891.1"/>
    </source>
</evidence>
<dbReference type="Gene3D" id="2.60.120.920">
    <property type="match status" value="4"/>
</dbReference>
<dbReference type="Gene3D" id="3.30.40.10">
    <property type="entry name" value="Zinc/RING finger domain, C3HC4 (zinc finger)"/>
    <property type="match status" value="3"/>
</dbReference>
<proteinExistence type="inferred from homology"/>
<evidence type="ECO:0000256" key="7">
    <source>
        <dbReference type="ARBA" id="ARBA00022723"/>
    </source>
</evidence>
<dbReference type="Proteomes" id="UP000700334">
    <property type="component" value="Unassembled WGS sequence"/>
</dbReference>
<dbReference type="PRINTS" id="PR01407">
    <property type="entry name" value="BUTYPHLNCDUF"/>
</dbReference>
<dbReference type="FunFam" id="3.30.40.10:FF:000144">
    <property type="entry name" value="Tripartite motif-containing 5 (Predicted)"/>
    <property type="match status" value="3"/>
</dbReference>
<evidence type="ECO:0000256" key="6">
    <source>
        <dbReference type="ARBA" id="ARBA00022490"/>
    </source>
</evidence>
<comment type="pathway">
    <text evidence="3">Protein modification; protein ubiquitination.</text>
</comment>
<keyword evidence="8 12" id="KW-0863">Zinc-finger</keyword>
<dbReference type="SMART" id="SM00336">
    <property type="entry name" value="BBOX"/>
    <property type="match status" value="4"/>
</dbReference>
<feature type="domain" description="B30.2/SPRY" evidence="16">
    <location>
        <begin position="828"/>
        <end position="1034"/>
    </location>
</feature>
<feature type="coiled-coil region" evidence="13">
    <location>
        <begin position="1174"/>
        <end position="1269"/>
    </location>
</feature>
<evidence type="ECO:0000256" key="13">
    <source>
        <dbReference type="SAM" id="Coils"/>
    </source>
</evidence>
<dbReference type="Pfam" id="PF00622">
    <property type="entry name" value="SPRY"/>
    <property type="match status" value="4"/>
</dbReference>
<keyword evidence="9" id="KW-0833">Ubl conjugation pathway</keyword>
<dbReference type="EMBL" id="JAGFMF010011429">
    <property type="protein sequence ID" value="KAG8522891.1"/>
    <property type="molecule type" value="Genomic_DNA"/>
</dbReference>
<comment type="caution">
    <text evidence="17">The sequence shown here is derived from an EMBL/GenBank/DDBJ whole genome shotgun (WGS) entry which is preliminary data.</text>
</comment>
<evidence type="ECO:0000256" key="10">
    <source>
        <dbReference type="ARBA" id="ARBA00022833"/>
    </source>
</evidence>
<evidence type="ECO:0000256" key="3">
    <source>
        <dbReference type="ARBA" id="ARBA00004906"/>
    </source>
</evidence>
<dbReference type="Pfam" id="PF00643">
    <property type="entry name" value="zf-B_box"/>
    <property type="match status" value="4"/>
</dbReference>
<dbReference type="PANTHER" id="PTHR24103">
    <property type="entry name" value="E3 UBIQUITIN-PROTEIN LIGASE TRIM"/>
    <property type="match status" value="1"/>
</dbReference>
<dbReference type="InterPro" id="IPR003877">
    <property type="entry name" value="SPRY_dom"/>
</dbReference>
<comment type="catalytic activity">
    <reaction evidence="1">
        <text>S-ubiquitinyl-[E2 ubiquitin-conjugating enzyme]-L-cysteine + [acceptor protein]-L-lysine = [E2 ubiquitin-conjugating enzyme]-L-cysteine + N(6)-ubiquitinyl-[acceptor protein]-L-lysine.</text>
        <dbReference type="EC" id="2.3.2.27"/>
    </reaction>
</comment>
<feature type="domain" description="B30.2/SPRY" evidence="16">
    <location>
        <begin position="304"/>
        <end position="510"/>
    </location>
</feature>
<keyword evidence="7" id="KW-0479">Metal-binding</keyword>
<feature type="domain" description="B30.2/SPRY" evidence="16">
    <location>
        <begin position="1784"/>
        <end position="2000"/>
    </location>
</feature>
<evidence type="ECO:0000259" key="16">
    <source>
        <dbReference type="PROSITE" id="PS50188"/>
    </source>
</evidence>
<dbReference type="InterPro" id="IPR001841">
    <property type="entry name" value="Znf_RING"/>
</dbReference>
<dbReference type="CDD" id="cd16591">
    <property type="entry name" value="RING-HC_TRIM5-like_C-IV"/>
    <property type="match status" value="3"/>
</dbReference>
<dbReference type="InterPro" id="IPR013083">
    <property type="entry name" value="Znf_RING/FYVE/PHD"/>
</dbReference>
<dbReference type="EC" id="2.3.2.27" evidence="5"/>